<proteinExistence type="predicted"/>
<dbReference type="RefSeq" id="WP_107844958.1">
    <property type="nucleotide sequence ID" value="NZ_QBKS01000001.1"/>
</dbReference>
<evidence type="ECO:0000313" key="4">
    <source>
        <dbReference type="Proteomes" id="UP000243978"/>
    </source>
</evidence>
<dbReference type="GO" id="GO:0005975">
    <property type="term" value="P:carbohydrate metabolic process"/>
    <property type="evidence" value="ECO:0007669"/>
    <property type="project" value="InterPro"/>
</dbReference>
<dbReference type="Proteomes" id="UP000243978">
    <property type="component" value="Unassembled WGS sequence"/>
</dbReference>
<dbReference type="PANTHER" id="PTHR11927">
    <property type="entry name" value="GALACTOSIDE 2-L-FUCOSYLTRANSFERASE"/>
    <property type="match status" value="1"/>
</dbReference>
<evidence type="ECO:0000256" key="1">
    <source>
        <dbReference type="ARBA" id="ARBA00022676"/>
    </source>
</evidence>
<name>A0A2T6BL49_9RHOB</name>
<dbReference type="PANTHER" id="PTHR11927:SF9">
    <property type="entry name" value="L-FUCOSYLTRANSFERASE"/>
    <property type="match status" value="1"/>
</dbReference>
<reference evidence="3 4" key="1">
    <citation type="submission" date="2018-04" db="EMBL/GenBank/DDBJ databases">
        <title>Genomic Encyclopedia of Archaeal and Bacterial Type Strains, Phase II (KMG-II): from individual species to whole genera.</title>
        <authorList>
            <person name="Goeker M."/>
        </authorList>
    </citation>
    <scope>NUCLEOTIDE SEQUENCE [LARGE SCALE GENOMIC DNA]</scope>
    <source>
        <strain evidence="3 4">DSM 100977</strain>
    </source>
</reference>
<dbReference type="CDD" id="cd11301">
    <property type="entry name" value="Fut1_Fut2_like"/>
    <property type="match status" value="1"/>
</dbReference>
<comment type="caution">
    <text evidence="3">The sequence shown here is derived from an EMBL/GenBank/DDBJ whole genome shotgun (WGS) entry which is preliminary data.</text>
</comment>
<dbReference type="GO" id="GO:0016020">
    <property type="term" value="C:membrane"/>
    <property type="evidence" value="ECO:0007669"/>
    <property type="project" value="InterPro"/>
</dbReference>
<gene>
    <name evidence="3" type="ORF">C8N43_1464</name>
</gene>
<evidence type="ECO:0000256" key="2">
    <source>
        <dbReference type="ARBA" id="ARBA00022679"/>
    </source>
</evidence>
<dbReference type="AlphaFoldDB" id="A0A2T6BL49"/>
<keyword evidence="1" id="KW-0328">Glycosyltransferase</keyword>
<keyword evidence="4" id="KW-1185">Reference proteome</keyword>
<keyword evidence="2 3" id="KW-0808">Transferase</keyword>
<sequence length="283" mass="32282">MIIARIFGGLGNQLFQYATARALAKRACAPLWLDIRLAPPGDHWEFALNHFAIEAKIAQPGELPPDKNSKLRYAAWRYLGGSPKFTRERGLGFNENILSLRGDVYLHGYFQSERYFEDFPGLRQELTIKTPPSDENRRWADDIRAVPSVSLHLRRGDYLTAKGAGSHASCDAAYYERALNHVAEKMDAEPKVFVFSDDPDWARDNLKLPFEMRVAGHNGSDKHYEDMRLISICRHNIIANSTFSWWGAWLNDNPDKVVVAPKVWFANPKLANPDITPESWIRL</sequence>
<dbReference type="GO" id="GO:0008107">
    <property type="term" value="F:galactoside 2-alpha-L-fucosyltransferase activity"/>
    <property type="evidence" value="ECO:0007669"/>
    <property type="project" value="InterPro"/>
</dbReference>
<dbReference type="EMBL" id="QBKS01000001">
    <property type="protein sequence ID" value="PTX56800.1"/>
    <property type="molecule type" value="Genomic_DNA"/>
</dbReference>
<evidence type="ECO:0000313" key="3">
    <source>
        <dbReference type="EMBL" id="PTX56800.1"/>
    </source>
</evidence>
<accession>A0A2T6BL49</accession>
<dbReference type="OrthoDB" id="9794601at2"/>
<organism evidence="3 4">
    <name type="scientific">Litoreibacter ponti</name>
    <dbReference type="NCBI Taxonomy" id="1510457"/>
    <lineage>
        <taxon>Bacteria</taxon>
        <taxon>Pseudomonadati</taxon>
        <taxon>Pseudomonadota</taxon>
        <taxon>Alphaproteobacteria</taxon>
        <taxon>Rhodobacterales</taxon>
        <taxon>Roseobacteraceae</taxon>
        <taxon>Litoreibacter</taxon>
    </lineage>
</organism>
<dbReference type="Pfam" id="PF01531">
    <property type="entry name" value="Glyco_transf_11"/>
    <property type="match status" value="1"/>
</dbReference>
<protein>
    <submittedName>
        <fullName evidence="3">Glycosyl transferase family 11</fullName>
    </submittedName>
</protein>
<dbReference type="InterPro" id="IPR002516">
    <property type="entry name" value="Glyco_trans_11"/>
</dbReference>